<evidence type="ECO:0000256" key="8">
    <source>
        <dbReference type="ARBA" id="ARBA00022801"/>
    </source>
</evidence>
<feature type="binding site" evidence="12">
    <location>
        <position position="128"/>
    </location>
    <ligand>
        <name>Mg(2+)</name>
        <dbReference type="ChEBI" id="CHEBI:18420"/>
    </ligand>
</feature>
<protein>
    <recommendedName>
        <fullName evidence="6 11">3-deoxy-D-manno-octulosonate 8-phosphate phosphatase KdsC</fullName>
        <ecNumber evidence="5 11">3.1.3.45</ecNumber>
    </recommendedName>
    <alternativeName>
        <fullName evidence="10 11">KDO 8-P phosphatase</fullName>
    </alternativeName>
</protein>
<dbReference type="EC" id="3.1.3.45" evidence="5 11"/>
<dbReference type="PANTHER" id="PTHR21485:SF3">
    <property type="entry name" value="N-ACYLNEURAMINATE CYTIDYLYLTRANSFERASE"/>
    <property type="match status" value="1"/>
</dbReference>
<comment type="function">
    <text evidence="11">Catalyzes the hydrolysis of 3-deoxy-D-manno-octulosonate 8-phosphate (KDO 8-P) to 3-deoxy-D-manno-octulosonate (KDO) and inorganic phosphate.</text>
</comment>
<evidence type="ECO:0000256" key="12">
    <source>
        <dbReference type="PIRSR" id="PIRSR006118-2"/>
    </source>
</evidence>
<dbReference type="AlphaFoldDB" id="A0A1E2V746"/>
<reference evidence="13 14" key="1">
    <citation type="submission" date="2016-08" db="EMBL/GenBank/DDBJ databases">
        <authorList>
            <person name="Seilhamer J.J."/>
        </authorList>
    </citation>
    <scope>NUCLEOTIDE SEQUENCE [LARGE SCALE GENOMIC DNA]</scope>
    <source>
        <strain evidence="13 14">PH27A</strain>
    </source>
</reference>
<gene>
    <name evidence="13" type="ORF">BFW38_03035</name>
</gene>
<keyword evidence="8 11" id="KW-0378">Hydrolase</keyword>
<dbReference type="SFLD" id="SFLDG01138">
    <property type="entry name" value="C1.6.2:_Deoxy-d-mannose-octulo"/>
    <property type="match status" value="1"/>
</dbReference>
<evidence type="ECO:0000256" key="7">
    <source>
        <dbReference type="ARBA" id="ARBA00022723"/>
    </source>
</evidence>
<dbReference type="STRING" id="197479.BFW38_03035"/>
<dbReference type="Proteomes" id="UP000094291">
    <property type="component" value="Unassembled WGS sequence"/>
</dbReference>
<dbReference type="InterPro" id="IPR036412">
    <property type="entry name" value="HAD-like_sf"/>
</dbReference>
<evidence type="ECO:0000256" key="2">
    <source>
        <dbReference type="ARBA" id="ARBA00001946"/>
    </source>
</evidence>
<evidence type="ECO:0000256" key="9">
    <source>
        <dbReference type="ARBA" id="ARBA00022842"/>
    </source>
</evidence>
<sequence length="205" mass="22444">MSSVYLTHNLPTTVPATPTPQQLERMRPIRLLALDVDGVMTNGQLQFNADGSESKSFNTLDGHGIKLIQASGVQVAIITGRQSTMVTQRAQALNIKWVVQGREDKLQALAELIQECHLSWSQVAYCGDDLPDLPAIRKAGLGISVPNAPEYVRHHADWITHTHGGLGAVREITDTLMQAQGTWTACINHYLYNHRVTPTTPSTAS</sequence>
<comment type="cofactor">
    <cofactor evidence="2 11 12">
        <name>Mg(2+)</name>
        <dbReference type="ChEBI" id="CHEBI:18420"/>
    </cofactor>
</comment>
<evidence type="ECO:0000256" key="10">
    <source>
        <dbReference type="ARBA" id="ARBA00031051"/>
    </source>
</evidence>
<dbReference type="InterPro" id="IPR050793">
    <property type="entry name" value="CMP-NeuNAc_synthase"/>
</dbReference>
<dbReference type="PANTHER" id="PTHR21485">
    <property type="entry name" value="HAD SUPERFAMILY MEMBERS CMAS AND KDSC"/>
    <property type="match status" value="1"/>
</dbReference>
<name>A0A1E2V746_9GAMM</name>
<dbReference type="InterPro" id="IPR023214">
    <property type="entry name" value="HAD_sf"/>
</dbReference>
<dbReference type="OrthoDB" id="9805604at2"/>
<evidence type="ECO:0000256" key="4">
    <source>
        <dbReference type="ARBA" id="ARBA00011881"/>
    </source>
</evidence>
<dbReference type="InterPro" id="IPR010023">
    <property type="entry name" value="KdsC_fam"/>
</dbReference>
<organism evidence="13 14">
    <name type="scientific">Terasakiispira papahanaumokuakeensis</name>
    <dbReference type="NCBI Taxonomy" id="197479"/>
    <lineage>
        <taxon>Bacteria</taxon>
        <taxon>Pseudomonadati</taxon>
        <taxon>Pseudomonadota</taxon>
        <taxon>Gammaproteobacteria</taxon>
        <taxon>Oceanospirillales</taxon>
        <taxon>Terasakiispira</taxon>
    </lineage>
</organism>
<evidence type="ECO:0000256" key="1">
    <source>
        <dbReference type="ARBA" id="ARBA00000898"/>
    </source>
</evidence>
<keyword evidence="14" id="KW-1185">Reference proteome</keyword>
<dbReference type="GO" id="GO:0019143">
    <property type="term" value="F:3-deoxy-manno-octulosonate-8-phosphatase activity"/>
    <property type="evidence" value="ECO:0007669"/>
    <property type="project" value="UniProtKB-UniRule"/>
</dbReference>
<dbReference type="Pfam" id="PF08282">
    <property type="entry name" value="Hydrolase_3"/>
    <property type="match status" value="1"/>
</dbReference>
<comment type="similarity">
    <text evidence="3 11">Belongs to the KdsC family.</text>
</comment>
<dbReference type="RefSeq" id="WP_068997067.1">
    <property type="nucleotide sequence ID" value="NZ_MDTQ01000001.1"/>
</dbReference>
<dbReference type="EMBL" id="MDTQ01000001">
    <property type="protein sequence ID" value="ODC02672.1"/>
    <property type="molecule type" value="Genomic_DNA"/>
</dbReference>
<dbReference type="GO" id="GO:0046872">
    <property type="term" value="F:metal ion binding"/>
    <property type="evidence" value="ECO:0007669"/>
    <property type="project" value="UniProtKB-UniRule"/>
</dbReference>
<feature type="binding site" evidence="12">
    <location>
        <position position="35"/>
    </location>
    <ligand>
        <name>Mg(2+)</name>
        <dbReference type="ChEBI" id="CHEBI:18420"/>
    </ligand>
</feature>
<dbReference type="SFLD" id="SFLDS00003">
    <property type="entry name" value="Haloacid_Dehalogenase"/>
    <property type="match status" value="1"/>
</dbReference>
<evidence type="ECO:0000313" key="14">
    <source>
        <dbReference type="Proteomes" id="UP000094291"/>
    </source>
</evidence>
<dbReference type="PIRSF" id="PIRSF006118">
    <property type="entry name" value="KDO8-P_Ptase"/>
    <property type="match status" value="1"/>
</dbReference>
<accession>A0A1E2V746</accession>
<keyword evidence="11" id="KW-0448">Lipopolysaccharide biosynthesis</keyword>
<dbReference type="GO" id="GO:0008781">
    <property type="term" value="F:N-acylneuraminate cytidylyltransferase activity"/>
    <property type="evidence" value="ECO:0007669"/>
    <property type="project" value="TreeGrafter"/>
</dbReference>
<feature type="binding site" evidence="12">
    <location>
        <position position="37"/>
    </location>
    <ligand>
        <name>substrate</name>
    </ligand>
</feature>
<proteinExistence type="inferred from homology"/>
<dbReference type="SUPFAM" id="SSF56784">
    <property type="entry name" value="HAD-like"/>
    <property type="match status" value="1"/>
</dbReference>
<keyword evidence="9 11" id="KW-0460">Magnesium</keyword>
<evidence type="ECO:0000256" key="5">
    <source>
        <dbReference type="ARBA" id="ARBA00013066"/>
    </source>
</evidence>
<dbReference type="GO" id="GO:0009103">
    <property type="term" value="P:lipopolysaccharide biosynthetic process"/>
    <property type="evidence" value="ECO:0007669"/>
    <property type="project" value="UniProtKB-UniRule"/>
</dbReference>
<dbReference type="SFLD" id="SFLDG01136">
    <property type="entry name" value="C1.6:_Phosphoserine_Phosphatas"/>
    <property type="match status" value="1"/>
</dbReference>
<dbReference type="Gene3D" id="3.40.50.1000">
    <property type="entry name" value="HAD superfamily/HAD-like"/>
    <property type="match status" value="1"/>
</dbReference>
<comment type="subunit">
    <text evidence="4 11">Homotetramer.</text>
</comment>
<comment type="catalytic activity">
    <reaction evidence="1 11">
        <text>3-deoxy-alpha-D-manno-2-octulosonate-8-phosphate + H2O = 3-deoxy-alpha-D-manno-oct-2-ulosonate + phosphate</text>
        <dbReference type="Rhea" id="RHEA:11500"/>
        <dbReference type="ChEBI" id="CHEBI:15377"/>
        <dbReference type="ChEBI" id="CHEBI:43474"/>
        <dbReference type="ChEBI" id="CHEBI:85985"/>
        <dbReference type="ChEBI" id="CHEBI:85986"/>
        <dbReference type="EC" id="3.1.3.45"/>
    </reaction>
</comment>
<evidence type="ECO:0000256" key="11">
    <source>
        <dbReference type="PIRNR" id="PIRNR006118"/>
    </source>
</evidence>
<comment type="caution">
    <text evidence="13">The sequence shown here is derived from an EMBL/GenBank/DDBJ whole genome shotgun (WGS) entry which is preliminary data.</text>
</comment>
<evidence type="ECO:0000313" key="13">
    <source>
        <dbReference type="EMBL" id="ODC02672.1"/>
    </source>
</evidence>
<evidence type="ECO:0000256" key="3">
    <source>
        <dbReference type="ARBA" id="ARBA00005893"/>
    </source>
</evidence>
<evidence type="ECO:0000256" key="6">
    <source>
        <dbReference type="ARBA" id="ARBA00020092"/>
    </source>
</evidence>
<dbReference type="NCBIfam" id="TIGR01670">
    <property type="entry name" value="KdsC-phosphatas"/>
    <property type="match status" value="1"/>
</dbReference>
<keyword evidence="7 11" id="KW-0479">Metal-binding</keyword>
<dbReference type="FunFam" id="3.40.50.1000:FF:000029">
    <property type="entry name" value="3-deoxy-D-manno-octulosonate 8-phosphate phosphatase KdsC"/>
    <property type="match status" value="1"/>
</dbReference>
<dbReference type="CDD" id="cd01630">
    <property type="entry name" value="HAD_KDO-like"/>
    <property type="match status" value="1"/>
</dbReference>